<evidence type="ECO:0000259" key="2">
    <source>
        <dbReference type="PROSITE" id="PS50174"/>
    </source>
</evidence>
<evidence type="ECO:0000313" key="4">
    <source>
        <dbReference type="Proteomes" id="UP001291623"/>
    </source>
</evidence>
<gene>
    <name evidence="3" type="ORF">RND71_007865</name>
</gene>
<dbReference type="EMBL" id="JAVYJV010000004">
    <property type="protein sequence ID" value="KAK4372481.1"/>
    <property type="molecule type" value="Genomic_DNA"/>
</dbReference>
<dbReference type="PROSITE" id="PS50174">
    <property type="entry name" value="G_PATCH"/>
    <property type="match status" value="1"/>
</dbReference>
<dbReference type="InterPro" id="IPR000467">
    <property type="entry name" value="G_patch_dom"/>
</dbReference>
<feature type="domain" description="G-patch" evidence="2">
    <location>
        <begin position="1"/>
        <end position="44"/>
    </location>
</feature>
<organism evidence="3 4">
    <name type="scientific">Anisodus tanguticus</name>
    <dbReference type="NCBI Taxonomy" id="243964"/>
    <lineage>
        <taxon>Eukaryota</taxon>
        <taxon>Viridiplantae</taxon>
        <taxon>Streptophyta</taxon>
        <taxon>Embryophyta</taxon>
        <taxon>Tracheophyta</taxon>
        <taxon>Spermatophyta</taxon>
        <taxon>Magnoliopsida</taxon>
        <taxon>eudicotyledons</taxon>
        <taxon>Gunneridae</taxon>
        <taxon>Pentapetalae</taxon>
        <taxon>asterids</taxon>
        <taxon>lamiids</taxon>
        <taxon>Solanales</taxon>
        <taxon>Solanaceae</taxon>
        <taxon>Solanoideae</taxon>
        <taxon>Hyoscyameae</taxon>
        <taxon>Anisodus</taxon>
    </lineage>
</organism>
<dbReference type="Pfam" id="PF01585">
    <property type="entry name" value="G-patch"/>
    <property type="match status" value="1"/>
</dbReference>
<accession>A0AAE1SMP2</accession>
<dbReference type="AlphaFoldDB" id="A0AAE1SMP2"/>
<keyword evidence="4" id="KW-1185">Reference proteome</keyword>
<proteinExistence type="predicted"/>
<feature type="region of interest" description="Disordered" evidence="1">
    <location>
        <begin position="1"/>
        <end position="69"/>
    </location>
</feature>
<comment type="caution">
    <text evidence="3">The sequence shown here is derived from an EMBL/GenBank/DDBJ whole genome shotgun (WGS) entry which is preliminary data.</text>
</comment>
<protein>
    <recommendedName>
        <fullName evidence="2">G-patch domain-containing protein</fullName>
    </recommendedName>
</protein>
<dbReference type="Proteomes" id="UP001291623">
    <property type="component" value="Unassembled WGS sequence"/>
</dbReference>
<evidence type="ECO:0000256" key="1">
    <source>
        <dbReference type="SAM" id="MobiDB-lite"/>
    </source>
</evidence>
<dbReference type="GO" id="GO:0003676">
    <property type="term" value="F:nucleic acid binding"/>
    <property type="evidence" value="ECO:0007669"/>
    <property type="project" value="InterPro"/>
</dbReference>
<reference evidence="3" key="1">
    <citation type="submission" date="2023-12" db="EMBL/GenBank/DDBJ databases">
        <title>Genome assembly of Anisodus tanguticus.</title>
        <authorList>
            <person name="Wang Y.-J."/>
        </authorList>
    </citation>
    <scope>NUCLEOTIDE SEQUENCE</scope>
    <source>
        <strain evidence="3">KB-2021</strain>
        <tissue evidence="3">Leaf</tissue>
    </source>
</reference>
<sequence length="142" mass="15821">MVAREMLKNGFEPGRGLGSNLKGITEPVQLPGKKDTFGLGYKPNPEEAFSAGPKRKEDTPLPRPVPPLDQSFVITYDAQESKEDDADNLKEGLKSLFIAGEEMECNVILDDFAEDPTIWDEEHGDVLKNWTCAPALFLRKAW</sequence>
<name>A0AAE1SMP2_9SOLA</name>
<evidence type="ECO:0000313" key="3">
    <source>
        <dbReference type="EMBL" id="KAK4372481.1"/>
    </source>
</evidence>
<dbReference type="SMART" id="SM00443">
    <property type="entry name" value="G_patch"/>
    <property type="match status" value="1"/>
</dbReference>